<keyword evidence="1" id="KW-0489">Methyltransferase</keyword>
<dbReference type="OrthoDB" id="6753549at2759"/>
<gene>
    <name evidence="1" type="primary">SETMAR_22</name>
    <name evidence="1" type="ORF">AVEN_208243_1</name>
</gene>
<dbReference type="AlphaFoldDB" id="A0A4Y2PTH8"/>
<comment type="caution">
    <text evidence="1">The sequence shown here is derived from an EMBL/GenBank/DDBJ whole genome shotgun (WGS) entry which is preliminary data.</text>
</comment>
<dbReference type="Gene3D" id="3.30.420.10">
    <property type="entry name" value="Ribonuclease H-like superfamily/Ribonuclease H"/>
    <property type="match status" value="1"/>
</dbReference>
<keyword evidence="2" id="KW-1185">Reference proteome</keyword>
<keyword evidence="1" id="KW-0808">Transferase</keyword>
<proteinExistence type="predicted"/>
<dbReference type="Proteomes" id="UP000499080">
    <property type="component" value="Unassembled WGS sequence"/>
</dbReference>
<dbReference type="PANTHER" id="PTHR46060">
    <property type="entry name" value="MARINER MOS1 TRANSPOSASE-LIKE PROTEIN"/>
    <property type="match status" value="1"/>
</dbReference>
<dbReference type="GO" id="GO:0008168">
    <property type="term" value="F:methyltransferase activity"/>
    <property type="evidence" value="ECO:0007669"/>
    <property type="project" value="UniProtKB-KW"/>
</dbReference>
<name>A0A4Y2PTH8_ARAVE</name>
<sequence>IDAPAKYELRSFIRFLQAEGWFVENDQCSYFLSVYTRLGRVILISGVVLIHDNTRPHSTVVTLQLLEQLKWEVSDHLAYSPDLAKSDFHLFPELKNWLGGQSFQKNEEIQSKVKEHLTSLAAMFFEEGIENLVHRCDKCLNLHGDYVERNHV</sequence>
<evidence type="ECO:0000313" key="1">
    <source>
        <dbReference type="EMBL" id="GBN54584.1"/>
    </source>
</evidence>
<evidence type="ECO:0000313" key="2">
    <source>
        <dbReference type="Proteomes" id="UP000499080"/>
    </source>
</evidence>
<dbReference type="InterPro" id="IPR036397">
    <property type="entry name" value="RNaseH_sf"/>
</dbReference>
<dbReference type="GO" id="GO:0032259">
    <property type="term" value="P:methylation"/>
    <property type="evidence" value="ECO:0007669"/>
    <property type="project" value="UniProtKB-KW"/>
</dbReference>
<accession>A0A4Y2PTH8</accession>
<reference evidence="1 2" key="1">
    <citation type="journal article" date="2019" name="Sci. Rep.">
        <title>Orb-weaving spider Araneus ventricosus genome elucidates the spidroin gene catalogue.</title>
        <authorList>
            <person name="Kono N."/>
            <person name="Nakamura H."/>
            <person name="Ohtoshi R."/>
            <person name="Moran D.A.P."/>
            <person name="Shinohara A."/>
            <person name="Yoshida Y."/>
            <person name="Fujiwara M."/>
            <person name="Mori M."/>
            <person name="Tomita M."/>
            <person name="Arakawa K."/>
        </authorList>
    </citation>
    <scope>NUCLEOTIDE SEQUENCE [LARGE SCALE GENOMIC DNA]</scope>
</reference>
<dbReference type="EMBL" id="BGPR01012105">
    <property type="protein sequence ID" value="GBN54584.1"/>
    <property type="molecule type" value="Genomic_DNA"/>
</dbReference>
<protein>
    <submittedName>
        <fullName evidence="1">Histone-lysine N-methyltransferase SETMAR</fullName>
    </submittedName>
</protein>
<dbReference type="PANTHER" id="PTHR46060:SF1">
    <property type="entry name" value="MARINER MOS1 TRANSPOSASE-LIKE PROTEIN"/>
    <property type="match status" value="1"/>
</dbReference>
<dbReference type="InterPro" id="IPR052709">
    <property type="entry name" value="Transposase-MT_Hybrid"/>
</dbReference>
<feature type="non-terminal residue" evidence="1">
    <location>
        <position position="1"/>
    </location>
</feature>
<dbReference type="GO" id="GO:0003676">
    <property type="term" value="F:nucleic acid binding"/>
    <property type="evidence" value="ECO:0007669"/>
    <property type="project" value="InterPro"/>
</dbReference>
<organism evidence="1 2">
    <name type="scientific">Araneus ventricosus</name>
    <name type="common">Orbweaver spider</name>
    <name type="synonym">Epeira ventricosa</name>
    <dbReference type="NCBI Taxonomy" id="182803"/>
    <lineage>
        <taxon>Eukaryota</taxon>
        <taxon>Metazoa</taxon>
        <taxon>Ecdysozoa</taxon>
        <taxon>Arthropoda</taxon>
        <taxon>Chelicerata</taxon>
        <taxon>Arachnida</taxon>
        <taxon>Araneae</taxon>
        <taxon>Araneomorphae</taxon>
        <taxon>Entelegynae</taxon>
        <taxon>Araneoidea</taxon>
        <taxon>Araneidae</taxon>
        <taxon>Araneus</taxon>
    </lineage>
</organism>